<evidence type="ECO:0000256" key="1">
    <source>
        <dbReference type="SAM" id="Phobius"/>
    </source>
</evidence>
<accession>A0A8B5YHT7</accession>
<dbReference type="Proteomes" id="UP000435910">
    <property type="component" value="Unassembled WGS sequence"/>
</dbReference>
<comment type="caution">
    <text evidence="2">The sequence shown here is derived from an EMBL/GenBank/DDBJ whole genome shotgun (WGS) entry which is preliminary data.</text>
</comment>
<organism evidence="2 3">
    <name type="scientific">Bacillus licheniformis</name>
    <dbReference type="NCBI Taxonomy" id="1402"/>
    <lineage>
        <taxon>Bacteria</taxon>
        <taxon>Bacillati</taxon>
        <taxon>Bacillota</taxon>
        <taxon>Bacilli</taxon>
        <taxon>Bacillales</taxon>
        <taxon>Bacillaceae</taxon>
        <taxon>Bacillus</taxon>
    </lineage>
</organism>
<dbReference type="EMBL" id="NILC01000007">
    <property type="protein sequence ID" value="TWL32547.1"/>
    <property type="molecule type" value="Genomic_DNA"/>
</dbReference>
<evidence type="ECO:0000313" key="2">
    <source>
        <dbReference type="EMBL" id="TWL32547.1"/>
    </source>
</evidence>
<name>A0A8B5YHT7_BACLI</name>
<gene>
    <name evidence="2" type="ORF">CHCC16736_2130</name>
</gene>
<keyword evidence="1" id="KW-0812">Transmembrane</keyword>
<evidence type="ECO:0008006" key="4">
    <source>
        <dbReference type="Google" id="ProtNLM"/>
    </source>
</evidence>
<feature type="transmembrane region" description="Helical" evidence="1">
    <location>
        <begin position="6"/>
        <end position="22"/>
    </location>
</feature>
<proteinExistence type="predicted"/>
<protein>
    <recommendedName>
        <fullName evidence="4">Holin</fullName>
    </recommendedName>
</protein>
<sequence length="38" mass="4200">METVLIFASVLSPIILALVELVKKTVKMPKNLIPLLHS</sequence>
<dbReference type="AlphaFoldDB" id="A0A8B5YHT7"/>
<keyword evidence="1" id="KW-0472">Membrane</keyword>
<evidence type="ECO:0000313" key="3">
    <source>
        <dbReference type="Proteomes" id="UP000435910"/>
    </source>
</evidence>
<keyword evidence="1" id="KW-1133">Transmembrane helix</keyword>
<reference evidence="2 3" key="1">
    <citation type="submission" date="2019-06" db="EMBL/GenBank/DDBJ databases">
        <title>Genome sequence analysis of &gt;100 Bacillus licheniformis strains suggests intrinsic resistance to this species.</title>
        <authorList>
            <person name="Wels M."/>
            <person name="Siezen R.J."/>
            <person name="Johansen E."/>
            <person name="Stuer-Lauridsen B."/>
            <person name="Bjerre K."/>
            <person name="Nielsen B.K.K."/>
        </authorList>
    </citation>
    <scope>NUCLEOTIDE SEQUENCE [LARGE SCALE GENOMIC DNA]</scope>
    <source>
        <strain evidence="2 3">BAC-16736</strain>
    </source>
</reference>